<dbReference type="Proteomes" id="UP000619545">
    <property type="component" value="Unassembled WGS sequence"/>
</dbReference>
<name>A0A832WRD8_9EURY</name>
<comment type="caution">
    <text evidence="2">The sequence shown here is derived from an EMBL/GenBank/DDBJ whole genome shotgun (WGS) entry which is preliminary data.</text>
</comment>
<proteinExistence type="predicted"/>
<evidence type="ECO:0000313" key="2">
    <source>
        <dbReference type="EMBL" id="HII70146.1"/>
    </source>
</evidence>
<dbReference type="SMART" id="SM00989">
    <property type="entry name" value="V4R"/>
    <property type="match status" value="1"/>
</dbReference>
<dbReference type="Pfam" id="PF02830">
    <property type="entry name" value="V4R"/>
    <property type="match status" value="1"/>
</dbReference>
<feature type="domain" description="4-vinyl reductase 4VR" evidence="1">
    <location>
        <begin position="82"/>
        <end position="135"/>
    </location>
</feature>
<evidence type="ECO:0000313" key="3">
    <source>
        <dbReference type="Proteomes" id="UP000619545"/>
    </source>
</evidence>
<reference evidence="2" key="1">
    <citation type="journal article" date="2020" name="bioRxiv">
        <title>A rank-normalized archaeal taxonomy based on genome phylogeny resolves widespread incomplete and uneven classifications.</title>
        <authorList>
            <person name="Rinke C."/>
            <person name="Chuvochina M."/>
            <person name="Mussig A.J."/>
            <person name="Chaumeil P.-A."/>
            <person name="Waite D.W."/>
            <person name="Whitman W.B."/>
            <person name="Parks D.H."/>
            <person name="Hugenholtz P."/>
        </authorList>
    </citation>
    <scope>NUCLEOTIDE SEQUENCE</scope>
    <source>
        <strain evidence="2">UBA8853</strain>
    </source>
</reference>
<dbReference type="InterPro" id="IPR004096">
    <property type="entry name" value="V4R"/>
</dbReference>
<accession>A0A832WRD8</accession>
<dbReference type="GeneID" id="1476731"/>
<dbReference type="EMBL" id="DUJS01000002">
    <property type="protein sequence ID" value="HII70146.1"/>
    <property type="molecule type" value="Genomic_DNA"/>
</dbReference>
<organism evidence="2 3">
    <name type="scientific">Methanopyrus kandleri</name>
    <dbReference type="NCBI Taxonomy" id="2320"/>
    <lineage>
        <taxon>Archaea</taxon>
        <taxon>Methanobacteriati</taxon>
        <taxon>Methanobacteriota</taxon>
        <taxon>Methanomada group</taxon>
        <taxon>Methanopyri</taxon>
        <taxon>Methanopyrales</taxon>
        <taxon>Methanopyraceae</taxon>
        <taxon>Methanopyrus</taxon>
    </lineage>
</organism>
<dbReference type="AlphaFoldDB" id="A0A832WRD8"/>
<dbReference type="SUPFAM" id="SSF111126">
    <property type="entry name" value="Ligand-binding domain in the NO signalling and Golgi transport"/>
    <property type="match status" value="1"/>
</dbReference>
<gene>
    <name evidence="2" type="ORF">HA336_02790</name>
</gene>
<evidence type="ECO:0000259" key="1">
    <source>
        <dbReference type="SMART" id="SM00989"/>
    </source>
</evidence>
<sequence>MDLTEETLLRGAEATAEAFAPYELLTYDRLTRIALIEVARETGTAALFEAGRRLVRILGGDDLESVLCAFAEVFGAEVEVEGDTVTVRKCPECAGLRGIDGPVCHLTRGFITEAYRLEIGRPVTVAETRCRAAGD</sequence>
<dbReference type="InterPro" id="IPR024096">
    <property type="entry name" value="NO_sig/Golgi_transp_ligand-bd"/>
</dbReference>
<dbReference type="RefSeq" id="WP_011019000.1">
    <property type="nucleotide sequence ID" value="NZ_DUJS01000002.1"/>
</dbReference>
<dbReference type="Gene3D" id="3.30.1380.20">
    <property type="entry name" value="Trafficking protein particle complex subunit 3"/>
    <property type="match status" value="1"/>
</dbReference>
<protein>
    <recommendedName>
        <fullName evidence="1">4-vinyl reductase 4VR domain-containing protein</fullName>
    </recommendedName>
</protein>